<dbReference type="Proteomes" id="UP000502699">
    <property type="component" value="Chromosome"/>
</dbReference>
<dbReference type="InterPro" id="IPR036761">
    <property type="entry name" value="TTHA0802/YceI-like_sf"/>
</dbReference>
<dbReference type="EMBL" id="CP048029">
    <property type="protein sequence ID" value="QIK37930.1"/>
    <property type="molecule type" value="Genomic_DNA"/>
</dbReference>
<accession>A0A6G7VDE9</accession>
<gene>
    <name evidence="3" type="ORF">GWK36_07950</name>
</gene>
<dbReference type="KEGG" id="cjap:GWK36_07950"/>
<feature type="chain" id="PRO_5026184953" evidence="1">
    <location>
        <begin position="19"/>
        <end position="200"/>
    </location>
</feature>
<evidence type="ECO:0000256" key="1">
    <source>
        <dbReference type="SAM" id="SignalP"/>
    </source>
</evidence>
<dbReference type="InterPro" id="IPR027016">
    <property type="entry name" value="UCP029811"/>
</dbReference>
<reference evidence="4" key="1">
    <citation type="submission" date="2020-01" db="EMBL/GenBank/DDBJ databases">
        <title>Caldichromatium gen. nov., sp. nov., a thermophilic purple sulfur bacterium member of the family Chromatiaceae isolated from Nakabusa hot spring, Japan.</title>
        <authorList>
            <person name="Saini M.K."/>
            <person name="Hanada S."/>
            <person name="Tank M."/>
        </authorList>
    </citation>
    <scope>NUCLEOTIDE SEQUENCE [LARGE SCALE GENOMIC DNA]</scope>
    <source>
        <strain evidence="4">No.7</strain>
    </source>
</reference>
<dbReference type="PANTHER" id="PTHR34406">
    <property type="entry name" value="PROTEIN YCEI"/>
    <property type="match status" value="1"/>
</dbReference>
<feature type="domain" description="Lipid/polyisoprenoid-binding YceI-like" evidence="2">
    <location>
        <begin position="24"/>
        <end position="193"/>
    </location>
</feature>
<name>A0A6G7VDE9_9GAMM</name>
<feature type="signal peptide" evidence="1">
    <location>
        <begin position="1"/>
        <end position="18"/>
    </location>
</feature>
<dbReference type="SMART" id="SM00867">
    <property type="entry name" value="YceI"/>
    <property type="match status" value="1"/>
</dbReference>
<dbReference type="PIRSF" id="PIRSF029811">
    <property type="entry name" value="UCP029811"/>
    <property type="match status" value="1"/>
</dbReference>
<evidence type="ECO:0000313" key="3">
    <source>
        <dbReference type="EMBL" id="QIK37930.1"/>
    </source>
</evidence>
<dbReference type="RefSeq" id="WP_166270693.1">
    <property type="nucleotide sequence ID" value="NZ_CP048029.1"/>
</dbReference>
<evidence type="ECO:0000313" key="4">
    <source>
        <dbReference type="Proteomes" id="UP000502699"/>
    </source>
</evidence>
<dbReference type="Gene3D" id="2.40.128.110">
    <property type="entry name" value="Lipid/polyisoprenoid-binding, YceI-like"/>
    <property type="match status" value="1"/>
</dbReference>
<dbReference type="Pfam" id="PF04264">
    <property type="entry name" value="YceI"/>
    <property type="match status" value="1"/>
</dbReference>
<protein>
    <submittedName>
        <fullName evidence="3">YceI family protein</fullName>
    </submittedName>
</protein>
<dbReference type="InterPro" id="IPR007372">
    <property type="entry name" value="Lipid/polyisoprenoid-bd_YceI"/>
</dbReference>
<organism evidence="3 4">
    <name type="scientific">Caldichromatium japonicum</name>
    <dbReference type="NCBI Taxonomy" id="2699430"/>
    <lineage>
        <taxon>Bacteria</taxon>
        <taxon>Pseudomonadati</taxon>
        <taxon>Pseudomonadota</taxon>
        <taxon>Gammaproteobacteria</taxon>
        <taxon>Chromatiales</taxon>
        <taxon>Chromatiaceae</taxon>
        <taxon>Caldichromatium</taxon>
    </lineage>
</organism>
<sequence>MRDIVPAFALIATLAVTAAPASAGWTLDPEHSAITYVSIKSKDIPENNYFHEMRGQIDDRGQATLILMLDSVETLIPIRNERMREILFETANYKEATLKAQVDPKLFSELAPGQVKRLAAEGQLSLRGQTQNLTLSFLVGRLDKDRLMVATAEPVLIQAGKFSLSPAVEKLREIAGLPSISEAVPVTFVGTFVQTPAKTQ</sequence>
<dbReference type="SUPFAM" id="SSF101874">
    <property type="entry name" value="YceI-like"/>
    <property type="match status" value="1"/>
</dbReference>
<dbReference type="AlphaFoldDB" id="A0A6G7VDE9"/>
<evidence type="ECO:0000259" key="2">
    <source>
        <dbReference type="SMART" id="SM00867"/>
    </source>
</evidence>
<dbReference type="PANTHER" id="PTHR34406:SF1">
    <property type="entry name" value="PROTEIN YCEI"/>
    <property type="match status" value="1"/>
</dbReference>
<proteinExistence type="predicted"/>
<keyword evidence="1" id="KW-0732">Signal</keyword>
<keyword evidence="4" id="KW-1185">Reference proteome</keyword>